<name>A0A7X5AP72_9GAMM</name>
<organism evidence="1 2">
    <name type="scientific">Halomonas alimentaria</name>
    <dbReference type="NCBI Taxonomy" id="147248"/>
    <lineage>
        <taxon>Bacteria</taxon>
        <taxon>Pseudomonadati</taxon>
        <taxon>Pseudomonadota</taxon>
        <taxon>Gammaproteobacteria</taxon>
        <taxon>Oceanospirillales</taxon>
        <taxon>Halomonadaceae</taxon>
        <taxon>Halomonas</taxon>
    </lineage>
</organism>
<dbReference type="Gene3D" id="1.20.120.330">
    <property type="entry name" value="Nucleotidyltransferases domain 2"/>
    <property type="match status" value="1"/>
</dbReference>
<dbReference type="SUPFAM" id="SSF81593">
    <property type="entry name" value="Nucleotidyltransferase substrate binding subunit/domain"/>
    <property type="match status" value="1"/>
</dbReference>
<protein>
    <submittedName>
        <fullName evidence="1">Uncharacterized protein</fullName>
    </submittedName>
</protein>
<dbReference type="OrthoDB" id="13547at2"/>
<comment type="caution">
    <text evidence="1">The sequence shown here is derived from an EMBL/GenBank/DDBJ whole genome shotgun (WGS) entry which is preliminary data.</text>
</comment>
<dbReference type="Proteomes" id="UP000487929">
    <property type="component" value="Unassembled WGS sequence"/>
</dbReference>
<reference evidence="1 2" key="1">
    <citation type="submission" date="2019-12" db="EMBL/GenBank/DDBJ databases">
        <title>Draft genome sequencing of Halomonas alimentaria DSM 15356.</title>
        <authorList>
            <person name="Pandiyan K."/>
            <person name="Kushwaha P."/>
            <person name="Gowdham M."/>
            <person name="Chakdar H."/>
            <person name="Singh A."/>
            <person name="Kumar M."/>
            <person name="Saxena A.K."/>
        </authorList>
    </citation>
    <scope>NUCLEOTIDE SEQUENCE [LARGE SCALE GENOMIC DNA]</scope>
    <source>
        <strain evidence="1 2">DSM 15356</strain>
    </source>
</reference>
<dbReference type="EMBL" id="WUTT01000001">
    <property type="protein sequence ID" value="NAW34114.1"/>
    <property type="molecule type" value="Genomic_DNA"/>
</dbReference>
<dbReference type="RefSeq" id="WP_161431422.1">
    <property type="nucleotide sequence ID" value="NZ_WUTT01000001.1"/>
</dbReference>
<accession>A0A7X5AP72</accession>
<evidence type="ECO:0000313" key="2">
    <source>
        <dbReference type="Proteomes" id="UP000487929"/>
    </source>
</evidence>
<dbReference type="AlphaFoldDB" id="A0A7X5AP72"/>
<gene>
    <name evidence="1" type="ORF">GRB96_06760</name>
</gene>
<evidence type="ECO:0000313" key="1">
    <source>
        <dbReference type="EMBL" id="NAW34114.1"/>
    </source>
</evidence>
<sequence>MNEQLLPIERFLWTLDIVQREGNHLAYSWHTLFEGGQGPSSDWVATLDQRPDDAIRLEAFVSRYSRMQDTIADKLIPRWLQSLAERVGSQIENLNRAERLGVLESTEAWLAARKLRNQLVHEYMQEPDAFADALREARDYSLMLMATYNHVRSYAGERMSLDAPLPGELVLPGQQPG</sequence>
<keyword evidence="2" id="KW-1185">Reference proteome</keyword>
<proteinExistence type="predicted"/>